<evidence type="ECO:0000313" key="3">
    <source>
        <dbReference type="EMBL" id="KAL1004902.1"/>
    </source>
</evidence>
<feature type="region of interest" description="Disordered" evidence="2">
    <location>
        <begin position="32"/>
        <end position="53"/>
    </location>
</feature>
<organism evidence="3 4">
    <name type="scientific">Umbra pygmaea</name>
    <name type="common">Eastern mudminnow</name>
    <dbReference type="NCBI Taxonomy" id="75934"/>
    <lineage>
        <taxon>Eukaryota</taxon>
        <taxon>Metazoa</taxon>
        <taxon>Chordata</taxon>
        <taxon>Craniata</taxon>
        <taxon>Vertebrata</taxon>
        <taxon>Euteleostomi</taxon>
        <taxon>Actinopterygii</taxon>
        <taxon>Neopterygii</taxon>
        <taxon>Teleostei</taxon>
        <taxon>Protacanthopterygii</taxon>
        <taxon>Esociformes</taxon>
        <taxon>Umbridae</taxon>
        <taxon>Umbra</taxon>
    </lineage>
</organism>
<sequence>MQSSTIPECYVATQIGIRLECLRRIHHRVKMAQGKQKFKAKPGGAKKPQQNKSIFIRKGGRMIAPKKTRVIQQQQLKNGLEVAIRNKIEEEVTHRASTKLHKRLSIVKGAEVKPTPSKGNNHPNHPAPSTSK</sequence>
<feature type="compositionally biased region" description="Low complexity" evidence="2">
    <location>
        <begin position="41"/>
        <end position="50"/>
    </location>
</feature>
<proteinExistence type="inferred from homology"/>
<keyword evidence="4" id="KW-1185">Reference proteome</keyword>
<feature type="compositionally biased region" description="Polar residues" evidence="2">
    <location>
        <begin position="117"/>
        <end position="132"/>
    </location>
</feature>
<protein>
    <submittedName>
        <fullName evidence="3">Uncharacterized protein</fullName>
    </submittedName>
</protein>
<dbReference type="PANTHER" id="PTHR16967:SF1">
    <property type="entry name" value="LEYDIG CELL TUMOR 10 KDA PROTEIN HOMOLOG"/>
    <property type="match status" value="1"/>
</dbReference>
<evidence type="ECO:0000313" key="4">
    <source>
        <dbReference type="Proteomes" id="UP001557470"/>
    </source>
</evidence>
<name>A0ABD0XWT4_UMBPY</name>
<gene>
    <name evidence="3" type="ORF">UPYG_G00052000</name>
</gene>
<dbReference type="Pfam" id="PF09495">
    <property type="entry name" value="DUF2462"/>
    <property type="match status" value="1"/>
</dbReference>
<accession>A0ABD0XWT4</accession>
<comment type="similarity">
    <text evidence="1">Belongs to the UPF0390 family.</text>
</comment>
<dbReference type="AlphaFoldDB" id="A0ABD0XWT4"/>
<evidence type="ECO:0000256" key="1">
    <source>
        <dbReference type="ARBA" id="ARBA00006802"/>
    </source>
</evidence>
<dbReference type="EMBL" id="JAGEUA010000002">
    <property type="protein sequence ID" value="KAL1004902.1"/>
    <property type="molecule type" value="Genomic_DNA"/>
</dbReference>
<feature type="region of interest" description="Disordered" evidence="2">
    <location>
        <begin position="94"/>
        <end position="132"/>
    </location>
</feature>
<evidence type="ECO:0000256" key="2">
    <source>
        <dbReference type="SAM" id="MobiDB-lite"/>
    </source>
</evidence>
<feature type="compositionally biased region" description="Basic residues" evidence="2">
    <location>
        <begin position="96"/>
        <end position="105"/>
    </location>
</feature>
<dbReference type="InterPro" id="IPR019034">
    <property type="entry name" value="UPF0390"/>
</dbReference>
<comment type="caution">
    <text evidence="3">The sequence shown here is derived from an EMBL/GenBank/DDBJ whole genome shotgun (WGS) entry which is preliminary data.</text>
</comment>
<dbReference type="PANTHER" id="PTHR16967">
    <property type="entry name" value="LEYDIG CELL TUMOR 10 KDA PROTEIN HOMOLOG"/>
    <property type="match status" value="1"/>
</dbReference>
<reference evidence="3 4" key="1">
    <citation type="submission" date="2024-06" db="EMBL/GenBank/DDBJ databases">
        <authorList>
            <person name="Pan Q."/>
            <person name="Wen M."/>
            <person name="Jouanno E."/>
            <person name="Zahm M."/>
            <person name="Klopp C."/>
            <person name="Cabau C."/>
            <person name="Louis A."/>
            <person name="Berthelot C."/>
            <person name="Parey E."/>
            <person name="Roest Crollius H."/>
            <person name="Montfort J."/>
            <person name="Robinson-Rechavi M."/>
            <person name="Bouchez O."/>
            <person name="Lampietro C."/>
            <person name="Lopez Roques C."/>
            <person name="Donnadieu C."/>
            <person name="Postlethwait J."/>
            <person name="Bobe J."/>
            <person name="Verreycken H."/>
            <person name="Guiguen Y."/>
        </authorList>
    </citation>
    <scope>NUCLEOTIDE SEQUENCE [LARGE SCALE GENOMIC DNA]</scope>
    <source>
        <strain evidence="3">Up_M1</strain>
        <tissue evidence="3">Testis</tissue>
    </source>
</reference>
<dbReference type="Proteomes" id="UP001557470">
    <property type="component" value="Unassembled WGS sequence"/>
</dbReference>